<name>A0A4P7QHL4_9CORY</name>
<evidence type="ECO:0000313" key="8">
    <source>
        <dbReference type="EMBL" id="QCB29143.1"/>
    </source>
</evidence>
<dbReference type="KEGG" id="cee:CENDO_09440"/>
<keyword evidence="9" id="KW-1185">Reference proteome</keyword>
<keyword evidence="4" id="KW-0813">Transport</keyword>
<protein>
    <recommendedName>
        <fullName evidence="7">PhoU domain-containing protein</fullName>
    </recommendedName>
</protein>
<evidence type="ECO:0000256" key="3">
    <source>
        <dbReference type="ARBA" id="ARBA00011738"/>
    </source>
</evidence>
<comment type="subunit">
    <text evidence="3">Homodimer.</text>
</comment>
<dbReference type="FunFam" id="1.20.58.220:FF:000004">
    <property type="entry name" value="Phosphate-specific transport system accessory protein PhoU"/>
    <property type="match status" value="1"/>
</dbReference>
<dbReference type="Proteomes" id="UP000296352">
    <property type="component" value="Chromosome"/>
</dbReference>
<dbReference type="AlphaFoldDB" id="A0A4P7QHL4"/>
<evidence type="ECO:0000259" key="7">
    <source>
        <dbReference type="Pfam" id="PF01895"/>
    </source>
</evidence>
<dbReference type="EMBL" id="CP039247">
    <property type="protein sequence ID" value="QCB29143.1"/>
    <property type="molecule type" value="Genomic_DNA"/>
</dbReference>
<comment type="subcellular location">
    <subcellularLocation>
        <location evidence="1">Cytoplasm</location>
    </subcellularLocation>
</comment>
<evidence type="ECO:0000313" key="9">
    <source>
        <dbReference type="Proteomes" id="UP000296352"/>
    </source>
</evidence>
<feature type="domain" description="PhoU" evidence="7">
    <location>
        <begin position="114"/>
        <end position="195"/>
    </location>
</feature>
<keyword evidence="5" id="KW-0963">Cytoplasm</keyword>
<dbReference type="Pfam" id="PF01895">
    <property type="entry name" value="PhoU"/>
    <property type="match status" value="2"/>
</dbReference>
<dbReference type="Gene3D" id="1.20.58.220">
    <property type="entry name" value="Phosphate transport system protein phou homolog 2, domain 2"/>
    <property type="match status" value="1"/>
</dbReference>
<dbReference type="GO" id="GO:0005737">
    <property type="term" value="C:cytoplasm"/>
    <property type="evidence" value="ECO:0007669"/>
    <property type="project" value="UniProtKB-SubCell"/>
</dbReference>
<dbReference type="PANTHER" id="PTHR42930:SF3">
    <property type="entry name" value="PHOSPHATE-SPECIFIC TRANSPORT SYSTEM ACCESSORY PROTEIN PHOU"/>
    <property type="match status" value="1"/>
</dbReference>
<organism evidence="8 9">
    <name type="scientific">Corynebacterium endometrii</name>
    <dbReference type="NCBI Taxonomy" id="2488819"/>
    <lineage>
        <taxon>Bacteria</taxon>
        <taxon>Bacillati</taxon>
        <taxon>Actinomycetota</taxon>
        <taxon>Actinomycetes</taxon>
        <taxon>Mycobacteriales</taxon>
        <taxon>Corynebacteriaceae</taxon>
        <taxon>Corynebacterium</taxon>
    </lineage>
</organism>
<evidence type="ECO:0000256" key="1">
    <source>
        <dbReference type="ARBA" id="ARBA00004496"/>
    </source>
</evidence>
<evidence type="ECO:0000256" key="5">
    <source>
        <dbReference type="ARBA" id="ARBA00022490"/>
    </source>
</evidence>
<dbReference type="NCBIfam" id="TIGR02135">
    <property type="entry name" value="phoU_full"/>
    <property type="match status" value="1"/>
</dbReference>
<dbReference type="GO" id="GO:0030643">
    <property type="term" value="P:intracellular phosphate ion homeostasis"/>
    <property type="evidence" value="ECO:0007669"/>
    <property type="project" value="InterPro"/>
</dbReference>
<dbReference type="InterPro" id="IPR038078">
    <property type="entry name" value="PhoU-like_sf"/>
</dbReference>
<proteinExistence type="inferred from homology"/>
<dbReference type="PANTHER" id="PTHR42930">
    <property type="entry name" value="PHOSPHATE-SPECIFIC TRANSPORT SYSTEM ACCESSORY PROTEIN PHOU"/>
    <property type="match status" value="1"/>
</dbReference>
<evidence type="ECO:0000256" key="6">
    <source>
        <dbReference type="ARBA" id="ARBA00022592"/>
    </source>
</evidence>
<gene>
    <name evidence="8" type="ORF">CENDO_09440</name>
</gene>
<comment type="similarity">
    <text evidence="2">Belongs to the PhoU family.</text>
</comment>
<evidence type="ECO:0000256" key="4">
    <source>
        <dbReference type="ARBA" id="ARBA00022448"/>
    </source>
</evidence>
<reference evidence="8 9" key="1">
    <citation type="submission" date="2019-04" db="EMBL/GenBank/DDBJ databases">
        <title>Corynebacterium endometrii sp. nov., isolated from the uterus of a cow with endometritis.</title>
        <authorList>
            <person name="Ballas P."/>
            <person name="Ruckert C."/>
            <person name="Wagener K."/>
            <person name="Drillich M."/>
            <person name="Kaempfer P."/>
            <person name="Busse H.-J."/>
            <person name="Ehling-Schulz M."/>
        </authorList>
    </citation>
    <scope>NUCLEOTIDE SEQUENCE [LARGE SCALE GENOMIC DNA]</scope>
    <source>
        <strain evidence="8 9">LMM-1653</strain>
    </source>
</reference>
<sequence>MNAFAADLIVMCDSVHSIMSKSSAALLTANIESAEDALTQTDSLEDLRAHCEEKAVQLLALENPLAKDLRQVVSSIYIVEDLHRMAALAGHVAKSARRNHPAMAISENIRGYFSELARLVDEMNRRVRELLVNPDADVALRLTEDDDAVDDICAHLVKVVTGEGWGGTPREAVDISLLCRFYERYADHCVNVSARIIYLATGLVPEEYLDQIKN</sequence>
<evidence type="ECO:0000256" key="2">
    <source>
        <dbReference type="ARBA" id="ARBA00008107"/>
    </source>
</evidence>
<dbReference type="InterPro" id="IPR028366">
    <property type="entry name" value="PhoU"/>
</dbReference>
<dbReference type="SUPFAM" id="SSF109755">
    <property type="entry name" value="PhoU-like"/>
    <property type="match status" value="1"/>
</dbReference>
<feature type="domain" description="PhoU" evidence="7">
    <location>
        <begin position="11"/>
        <end position="95"/>
    </location>
</feature>
<dbReference type="GO" id="GO:0006817">
    <property type="term" value="P:phosphate ion transport"/>
    <property type="evidence" value="ECO:0007669"/>
    <property type="project" value="UniProtKB-KW"/>
</dbReference>
<dbReference type="InterPro" id="IPR026022">
    <property type="entry name" value="PhoU_dom"/>
</dbReference>
<accession>A0A4P7QHL4</accession>
<dbReference type="GO" id="GO:0045936">
    <property type="term" value="P:negative regulation of phosphate metabolic process"/>
    <property type="evidence" value="ECO:0007669"/>
    <property type="project" value="InterPro"/>
</dbReference>
<keyword evidence="6" id="KW-0592">Phosphate transport</keyword>